<gene>
    <name evidence="2" type="ORF">FHS39_000225</name>
</gene>
<dbReference type="Proteomes" id="UP000556084">
    <property type="component" value="Unassembled WGS sequence"/>
</dbReference>
<proteinExistence type="predicted"/>
<dbReference type="AlphaFoldDB" id="A0A7W7LJ84"/>
<evidence type="ECO:0000259" key="1">
    <source>
        <dbReference type="Pfam" id="PF04149"/>
    </source>
</evidence>
<comment type="caution">
    <text evidence="2">The sequence shown here is derived from an EMBL/GenBank/DDBJ whole genome shotgun (WGS) entry which is preliminary data.</text>
</comment>
<reference evidence="2 3" key="1">
    <citation type="submission" date="2020-08" db="EMBL/GenBank/DDBJ databases">
        <title>Genomic Encyclopedia of Type Strains, Phase III (KMG-III): the genomes of soil and plant-associated and newly described type strains.</title>
        <authorList>
            <person name="Whitman W."/>
        </authorList>
    </citation>
    <scope>NUCLEOTIDE SEQUENCE [LARGE SCALE GENOMIC DNA]</scope>
    <source>
        <strain evidence="2 3">CECT 3266</strain>
    </source>
</reference>
<accession>A0A7W7LJ84</accession>
<protein>
    <recommendedName>
        <fullName evidence="1">DUF397 domain-containing protein</fullName>
    </recommendedName>
</protein>
<evidence type="ECO:0000313" key="3">
    <source>
        <dbReference type="Proteomes" id="UP000556084"/>
    </source>
</evidence>
<feature type="domain" description="DUF397" evidence="1">
    <location>
        <begin position="5"/>
        <end position="55"/>
    </location>
</feature>
<dbReference type="EMBL" id="JACHJH010000001">
    <property type="protein sequence ID" value="MBB4891225.1"/>
    <property type="molecule type" value="Genomic_DNA"/>
</dbReference>
<dbReference type="RefSeq" id="WP_184345853.1">
    <property type="nucleotide sequence ID" value="NZ_JACHJH010000001.1"/>
</dbReference>
<name>A0A7W7LJ84_9ACTN</name>
<dbReference type="InterPro" id="IPR007278">
    <property type="entry name" value="DUF397"/>
</dbReference>
<feature type="domain" description="DUF397" evidence="1">
    <location>
        <begin position="58"/>
        <end position="109"/>
    </location>
</feature>
<organism evidence="2 3">
    <name type="scientific">Streptomyces olivoverticillatus</name>
    <dbReference type="NCBI Taxonomy" id="66427"/>
    <lineage>
        <taxon>Bacteria</taxon>
        <taxon>Bacillati</taxon>
        <taxon>Actinomycetota</taxon>
        <taxon>Actinomycetes</taxon>
        <taxon>Kitasatosporales</taxon>
        <taxon>Streptomycetaceae</taxon>
        <taxon>Streptomyces</taxon>
    </lineage>
</organism>
<sequence>MSQTEWQKSTYSGDRDDCVELCRRNDRIAIRESDAPRVIVNASRTQLQALLAHARADARWQKSSFSTDAVECIELAACEPRILTRESDAPRTVISTSPAPARALIARAKAGRLDRERAAR</sequence>
<dbReference type="Pfam" id="PF04149">
    <property type="entry name" value="DUF397"/>
    <property type="match status" value="2"/>
</dbReference>
<keyword evidence="3" id="KW-1185">Reference proteome</keyword>
<evidence type="ECO:0000313" key="2">
    <source>
        <dbReference type="EMBL" id="MBB4891225.1"/>
    </source>
</evidence>